<name>A0ABX3A5Z8_9GAMM</name>
<organism evidence="1 2">
    <name type="scientific">Piscirickettsia litoralis</name>
    <dbReference type="NCBI Taxonomy" id="1891921"/>
    <lineage>
        <taxon>Bacteria</taxon>
        <taxon>Pseudomonadati</taxon>
        <taxon>Pseudomonadota</taxon>
        <taxon>Gammaproteobacteria</taxon>
        <taxon>Thiotrichales</taxon>
        <taxon>Piscirickettsiaceae</taxon>
        <taxon>Piscirickettsia</taxon>
    </lineage>
</organism>
<evidence type="ECO:0000313" key="1">
    <source>
        <dbReference type="EMBL" id="ODN42865.1"/>
    </source>
</evidence>
<reference evidence="1 2" key="1">
    <citation type="submission" date="2016-08" db="EMBL/GenBank/DDBJ databases">
        <title>Draft genome sequence of Candidatus Piscirickettsia litoralis, from seawater.</title>
        <authorList>
            <person name="Wan X."/>
            <person name="Lee A.J."/>
            <person name="Hou S."/>
            <person name="Donachie S.P."/>
        </authorList>
    </citation>
    <scope>NUCLEOTIDE SEQUENCE [LARGE SCALE GENOMIC DNA]</scope>
    <source>
        <strain evidence="1 2">Y2</strain>
    </source>
</reference>
<comment type="caution">
    <text evidence="1">The sequence shown here is derived from an EMBL/GenBank/DDBJ whole genome shotgun (WGS) entry which is preliminary data.</text>
</comment>
<gene>
    <name evidence="1" type="ORF">BGC07_07935</name>
</gene>
<keyword evidence="2" id="KW-1185">Reference proteome</keyword>
<dbReference type="RefSeq" id="WP_069312662.1">
    <property type="nucleotide sequence ID" value="NZ_MDTU01000001.1"/>
</dbReference>
<evidence type="ECO:0000313" key="2">
    <source>
        <dbReference type="Proteomes" id="UP000094329"/>
    </source>
</evidence>
<accession>A0ABX3A5Z8</accession>
<proteinExistence type="predicted"/>
<sequence length="98" mass="11261">MKVKNEWNEYSLDKEQLQHDLDNAVTSLITLSTAAEPVIHNLIHHYQGESLTMVLSPKQLEILQKSMRLVKEEAEKIQQMAGDVMKVVEKMGEVNEEK</sequence>
<dbReference type="EMBL" id="MDTU01000001">
    <property type="protein sequence ID" value="ODN42865.1"/>
    <property type="molecule type" value="Genomic_DNA"/>
</dbReference>
<protein>
    <submittedName>
        <fullName evidence="1">Uncharacterized protein</fullName>
    </submittedName>
</protein>
<dbReference type="Proteomes" id="UP000094329">
    <property type="component" value="Unassembled WGS sequence"/>
</dbReference>